<evidence type="ECO:0000256" key="1">
    <source>
        <dbReference type="ARBA" id="ARBA00022729"/>
    </source>
</evidence>
<organism evidence="5 6">
    <name type="scientific">Rubus argutus</name>
    <name type="common">Southern blackberry</name>
    <dbReference type="NCBI Taxonomy" id="59490"/>
    <lineage>
        <taxon>Eukaryota</taxon>
        <taxon>Viridiplantae</taxon>
        <taxon>Streptophyta</taxon>
        <taxon>Embryophyta</taxon>
        <taxon>Tracheophyta</taxon>
        <taxon>Spermatophyta</taxon>
        <taxon>Magnoliopsida</taxon>
        <taxon>eudicotyledons</taxon>
        <taxon>Gunneridae</taxon>
        <taxon>Pentapetalae</taxon>
        <taxon>rosids</taxon>
        <taxon>fabids</taxon>
        <taxon>Rosales</taxon>
        <taxon>Rosaceae</taxon>
        <taxon>Rosoideae</taxon>
        <taxon>Rosoideae incertae sedis</taxon>
        <taxon>Rubus</taxon>
    </lineage>
</organism>
<accession>A0AAW1XLP8</accession>
<dbReference type="AlphaFoldDB" id="A0AAW1XLP8"/>
<feature type="region of interest" description="Disordered" evidence="3">
    <location>
        <begin position="89"/>
        <end position="108"/>
    </location>
</feature>
<reference evidence="5 6" key="1">
    <citation type="journal article" date="2023" name="G3 (Bethesda)">
        <title>A chromosome-length genome assembly and annotation of blackberry (Rubus argutus, cv. 'Hillquist').</title>
        <authorList>
            <person name="Bruna T."/>
            <person name="Aryal R."/>
            <person name="Dudchenko O."/>
            <person name="Sargent D.J."/>
            <person name="Mead D."/>
            <person name="Buti M."/>
            <person name="Cavallini A."/>
            <person name="Hytonen T."/>
            <person name="Andres J."/>
            <person name="Pham M."/>
            <person name="Weisz D."/>
            <person name="Mascagni F."/>
            <person name="Usai G."/>
            <person name="Natali L."/>
            <person name="Bassil N."/>
            <person name="Fernandez G.E."/>
            <person name="Lomsadze A."/>
            <person name="Armour M."/>
            <person name="Olukolu B."/>
            <person name="Poorten T."/>
            <person name="Britton C."/>
            <person name="Davik J."/>
            <person name="Ashrafi H."/>
            <person name="Aiden E.L."/>
            <person name="Borodovsky M."/>
            <person name="Worthington M."/>
        </authorList>
    </citation>
    <scope>NUCLEOTIDE SEQUENCE [LARGE SCALE GENOMIC DNA]</scope>
    <source>
        <strain evidence="5">PI 553951</strain>
    </source>
</reference>
<dbReference type="Proteomes" id="UP001457282">
    <property type="component" value="Unassembled WGS sequence"/>
</dbReference>
<proteinExistence type="predicted"/>
<evidence type="ECO:0000313" key="6">
    <source>
        <dbReference type="Proteomes" id="UP001457282"/>
    </source>
</evidence>
<evidence type="ECO:0000256" key="4">
    <source>
        <dbReference type="SAM" id="SignalP"/>
    </source>
</evidence>
<evidence type="ECO:0000256" key="2">
    <source>
        <dbReference type="ARBA" id="ARBA00023157"/>
    </source>
</evidence>
<evidence type="ECO:0000313" key="5">
    <source>
        <dbReference type="EMBL" id="KAK9937449.1"/>
    </source>
</evidence>
<comment type="caution">
    <text evidence="5">The sequence shown here is derived from an EMBL/GenBank/DDBJ whole genome shotgun (WGS) entry which is preliminary data.</text>
</comment>
<evidence type="ECO:0000256" key="3">
    <source>
        <dbReference type="SAM" id="MobiDB-lite"/>
    </source>
</evidence>
<sequence>MASSSRLSLVFFLIFTCLWKSHAAGRDTLKPGDTLNSSSFLVSKTGKFSLGFFENGISKSSYLAVFHSNKGNSISYAWIANRQNTYSIPNRSSHPGQEQLIENYPEWR</sequence>
<keyword evidence="1 4" id="KW-0732">Signal</keyword>
<gene>
    <name evidence="5" type="ORF">M0R45_014239</name>
</gene>
<dbReference type="Gene3D" id="2.90.10.10">
    <property type="entry name" value="Bulb-type lectin domain"/>
    <property type="match status" value="1"/>
</dbReference>
<keyword evidence="6" id="KW-1185">Reference proteome</keyword>
<dbReference type="InterPro" id="IPR036426">
    <property type="entry name" value="Bulb-type_lectin_dom_sf"/>
</dbReference>
<name>A0AAW1XLP8_RUBAR</name>
<protein>
    <submittedName>
        <fullName evidence="5">Uncharacterized protein</fullName>
    </submittedName>
</protein>
<feature type="signal peptide" evidence="4">
    <location>
        <begin position="1"/>
        <end position="23"/>
    </location>
</feature>
<dbReference type="EMBL" id="JBEDUW010000003">
    <property type="protein sequence ID" value="KAK9937449.1"/>
    <property type="molecule type" value="Genomic_DNA"/>
</dbReference>
<feature type="chain" id="PRO_5043800012" evidence="4">
    <location>
        <begin position="24"/>
        <end position="108"/>
    </location>
</feature>
<keyword evidence="2" id="KW-1015">Disulfide bond</keyword>